<evidence type="ECO:0000313" key="3">
    <source>
        <dbReference type="Proteomes" id="UP000019678"/>
    </source>
</evidence>
<dbReference type="STRING" id="1192034.CAP_7261"/>
<dbReference type="InterPro" id="IPR029063">
    <property type="entry name" value="SAM-dependent_MTases_sf"/>
</dbReference>
<comment type="caution">
    <text evidence="2">The sequence shown here is derived from an EMBL/GenBank/DDBJ whole genome shotgun (WGS) entry which is preliminary data.</text>
</comment>
<dbReference type="InterPro" id="IPR041698">
    <property type="entry name" value="Methyltransf_25"/>
</dbReference>
<proteinExistence type="predicted"/>
<dbReference type="SUPFAM" id="SSF53335">
    <property type="entry name" value="S-adenosyl-L-methionine-dependent methyltransferases"/>
    <property type="match status" value="1"/>
</dbReference>
<protein>
    <submittedName>
        <fullName evidence="2">Biotin synthesis protein BioC</fullName>
    </submittedName>
</protein>
<evidence type="ECO:0000313" key="2">
    <source>
        <dbReference type="EMBL" id="EYF02332.1"/>
    </source>
</evidence>
<reference evidence="2 3" key="1">
    <citation type="submission" date="2013-05" db="EMBL/GenBank/DDBJ databases">
        <title>Genome assembly of Chondromyces apiculatus DSM 436.</title>
        <authorList>
            <person name="Sharma G."/>
            <person name="Khatri I."/>
            <person name="Kaur C."/>
            <person name="Mayilraj S."/>
            <person name="Subramanian S."/>
        </authorList>
    </citation>
    <scope>NUCLEOTIDE SEQUENCE [LARGE SCALE GENOMIC DNA]</scope>
    <source>
        <strain evidence="2 3">DSM 436</strain>
    </source>
</reference>
<dbReference type="CDD" id="cd02440">
    <property type="entry name" value="AdoMet_MTases"/>
    <property type="match status" value="1"/>
</dbReference>
<dbReference type="eggNOG" id="COG2226">
    <property type="taxonomic scope" value="Bacteria"/>
</dbReference>
<keyword evidence="3" id="KW-1185">Reference proteome</keyword>
<dbReference type="Proteomes" id="UP000019678">
    <property type="component" value="Unassembled WGS sequence"/>
</dbReference>
<dbReference type="Pfam" id="PF13649">
    <property type="entry name" value="Methyltransf_25"/>
    <property type="match status" value="1"/>
</dbReference>
<dbReference type="RefSeq" id="WP_044247790.1">
    <property type="nucleotide sequence ID" value="NZ_ASRX01000062.1"/>
</dbReference>
<name>A0A017SZY8_9BACT</name>
<dbReference type="EMBL" id="ASRX01000062">
    <property type="protein sequence ID" value="EYF02332.1"/>
    <property type="molecule type" value="Genomic_DNA"/>
</dbReference>
<organism evidence="2 3">
    <name type="scientific">Chondromyces apiculatus DSM 436</name>
    <dbReference type="NCBI Taxonomy" id="1192034"/>
    <lineage>
        <taxon>Bacteria</taxon>
        <taxon>Pseudomonadati</taxon>
        <taxon>Myxococcota</taxon>
        <taxon>Polyangia</taxon>
        <taxon>Polyangiales</taxon>
        <taxon>Polyangiaceae</taxon>
        <taxon>Chondromyces</taxon>
    </lineage>
</organism>
<dbReference type="Gene3D" id="3.40.50.150">
    <property type="entry name" value="Vaccinia Virus protein VP39"/>
    <property type="match status" value="1"/>
</dbReference>
<evidence type="ECO:0000259" key="1">
    <source>
        <dbReference type="Pfam" id="PF13649"/>
    </source>
</evidence>
<gene>
    <name evidence="2" type="ORF">CAP_7261</name>
</gene>
<feature type="domain" description="Methyltransferase" evidence="1">
    <location>
        <begin position="42"/>
        <end position="138"/>
    </location>
</feature>
<dbReference type="AlphaFoldDB" id="A0A017SZY8"/>
<sequence>MFGPQLSAADAVALEDVVVPRYLSQFASLLLDMMLPYDAARVVNLGCWHGYPDALVAEKMPGGKLVGVTSSAAVLEAARAKAAGMPGMQTSYVVHEGALPVPLPEDGFTHAFSLHPTCRRGERQALTSELRRLLVPGGQAMIALPLRGSFAELSDMGRECALKQDLTSLNAALDAASAARPTPETIVQEFEAAGLTDIDVDVQLVSVSFGSGREFLEDPVARLAVMPELVAMIDVEDAVSGTLVRYIHEAVSKYWSEGAFELTVNVGCASGRCP</sequence>
<accession>A0A017SZY8</accession>
<dbReference type="OrthoDB" id="5499187at2"/>